<evidence type="ECO:0000313" key="2">
    <source>
        <dbReference type="Proteomes" id="UP000291117"/>
    </source>
</evidence>
<reference evidence="1 2" key="1">
    <citation type="submission" date="2019-02" db="EMBL/GenBank/DDBJ databases">
        <title>Pedobacter sp. RP-3-8 sp. nov., isolated from Arctic soil.</title>
        <authorList>
            <person name="Dahal R.H."/>
        </authorList>
    </citation>
    <scope>NUCLEOTIDE SEQUENCE [LARGE SCALE GENOMIC DNA]</scope>
    <source>
        <strain evidence="1 2">RP-3-8</strain>
    </source>
</reference>
<comment type="caution">
    <text evidence="1">The sequence shown here is derived from an EMBL/GenBank/DDBJ whole genome shotgun (WGS) entry which is preliminary data.</text>
</comment>
<dbReference type="AlphaFoldDB" id="A0A4R0NDG5"/>
<evidence type="ECO:0000313" key="1">
    <source>
        <dbReference type="EMBL" id="TCC98325.1"/>
    </source>
</evidence>
<dbReference type="RefSeq" id="WP_131607275.1">
    <property type="nucleotide sequence ID" value="NZ_SJSM01000002.1"/>
</dbReference>
<dbReference type="OrthoDB" id="707849at2"/>
<protein>
    <submittedName>
        <fullName evidence="1">Uncharacterized protein</fullName>
    </submittedName>
</protein>
<accession>A0A4R0NDG5</accession>
<organism evidence="1 2">
    <name type="scientific">Pedobacter hiemivivus</name>
    <dbReference type="NCBI Taxonomy" id="2530454"/>
    <lineage>
        <taxon>Bacteria</taxon>
        <taxon>Pseudomonadati</taxon>
        <taxon>Bacteroidota</taxon>
        <taxon>Sphingobacteriia</taxon>
        <taxon>Sphingobacteriales</taxon>
        <taxon>Sphingobacteriaceae</taxon>
        <taxon>Pedobacter</taxon>
    </lineage>
</organism>
<sequence>MIIGTYQNAGRYIEYITLLINANGTMTFQVRYRNPNNQTSFLTADFTYNMVLDAAGIAKFTLAMAPVGNANVIRSYVVALTDYFDGSNFKIVYIVAGAPSGATVGGFLNQTTPSSFFYGVMIQ</sequence>
<proteinExistence type="predicted"/>
<keyword evidence="2" id="KW-1185">Reference proteome</keyword>
<gene>
    <name evidence="1" type="ORF">EZ444_03290</name>
</gene>
<dbReference type="Proteomes" id="UP000291117">
    <property type="component" value="Unassembled WGS sequence"/>
</dbReference>
<dbReference type="EMBL" id="SJSM01000002">
    <property type="protein sequence ID" value="TCC98325.1"/>
    <property type="molecule type" value="Genomic_DNA"/>
</dbReference>
<name>A0A4R0NDG5_9SPHI</name>